<dbReference type="PANTHER" id="PTHR43881">
    <property type="entry name" value="GAMMA-GLUTAMYLTRANSPEPTIDASE (AFU_ORTHOLOGUE AFUA_4G13580)"/>
    <property type="match status" value="1"/>
</dbReference>
<organism evidence="1 2">
    <name type="scientific">Mameliella alba</name>
    <dbReference type="NCBI Taxonomy" id="561184"/>
    <lineage>
        <taxon>Bacteria</taxon>
        <taxon>Pseudomonadati</taxon>
        <taxon>Pseudomonadota</taxon>
        <taxon>Alphaproteobacteria</taxon>
        <taxon>Rhodobacterales</taxon>
        <taxon>Roseobacteraceae</taxon>
        <taxon>Mameliella</taxon>
    </lineage>
</organism>
<keyword evidence="1" id="KW-0808">Transferase</keyword>
<proteinExistence type="predicted"/>
<dbReference type="InterPro" id="IPR052896">
    <property type="entry name" value="GGT-like_enzyme"/>
</dbReference>
<comment type="caution">
    <text evidence="1">The sequence shown here is derived from an EMBL/GenBank/DDBJ whole genome shotgun (WGS) entry which is preliminary data.</text>
</comment>
<dbReference type="PANTHER" id="PTHR43881:SF1">
    <property type="entry name" value="GAMMA-GLUTAMYLTRANSPEPTIDASE (AFU_ORTHOLOGUE AFUA_4G13580)"/>
    <property type="match status" value="1"/>
</dbReference>
<keyword evidence="2" id="KW-1185">Reference proteome</keyword>
<protein>
    <submittedName>
        <fullName evidence="1">Gamma-glutamyltranspeptidase</fullName>
        <ecNumber evidence="1">2.3.2.2</ecNumber>
    </submittedName>
</protein>
<dbReference type="OrthoDB" id="9781342at2"/>
<dbReference type="PATRIC" id="fig|1515334.3.peg.1884"/>
<dbReference type="Gene3D" id="3.60.20.40">
    <property type="match status" value="1"/>
</dbReference>
<dbReference type="AlphaFoldDB" id="A0A0B3SS90"/>
<dbReference type="InterPro" id="IPR043137">
    <property type="entry name" value="GGT_ssub_C"/>
</dbReference>
<evidence type="ECO:0000313" key="1">
    <source>
        <dbReference type="EMBL" id="KHQ53344.1"/>
    </source>
</evidence>
<dbReference type="InterPro" id="IPR043138">
    <property type="entry name" value="GGT_lsub"/>
</dbReference>
<dbReference type="InterPro" id="IPR029055">
    <property type="entry name" value="Ntn_hydrolases_N"/>
</dbReference>
<dbReference type="EMBL" id="JSUQ01000007">
    <property type="protein sequence ID" value="KHQ53344.1"/>
    <property type="molecule type" value="Genomic_DNA"/>
</dbReference>
<dbReference type="STRING" id="561184.SAMN05216376_12221"/>
<dbReference type="GO" id="GO:0103068">
    <property type="term" value="F:leukotriene C4 gamma-glutamyl transferase activity"/>
    <property type="evidence" value="ECO:0007669"/>
    <property type="project" value="UniProtKB-EC"/>
</dbReference>
<reference evidence="1 2" key="1">
    <citation type="submission" date="2014-10" db="EMBL/GenBank/DDBJ databases">
        <title>Genome sequence of Ponticoccus sp. strain UMTAT08 isolated from clonal culture of toxic dinoflagellate Alexandrium tamiyavanichii.</title>
        <authorList>
            <person name="Gan H.Y."/>
            <person name="Muhd D.-D."/>
            <person name="Mohd Noor M.E."/>
            <person name="Yeong Y.S."/>
            <person name="Usup G."/>
        </authorList>
    </citation>
    <scope>NUCLEOTIDE SEQUENCE [LARGE SCALE GENOMIC DNA]</scope>
    <source>
        <strain evidence="1 2">UMTAT08</strain>
    </source>
</reference>
<name>A0A0B3SS90_9RHOB</name>
<dbReference type="SUPFAM" id="SSF56235">
    <property type="entry name" value="N-terminal nucleophile aminohydrolases (Ntn hydrolases)"/>
    <property type="match status" value="1"/>
</dbReference>
<evidence type="ECO:0000313" key="2">
    <source>
        <dbReference type="Proteomes" id="UP000030960"/>
    </source>
</evidence>
<dbReference type="Pfam" id="PF01019">
    <property type="entry name" value="G_glu_transpept"/>
    <property type="match status" value="1"/>
</dbReference>
<keyword evidence="1" id="KW-0012">Acyltransferase</keyword>
<dbReference type="Proteomes" id="UP000030960">
    <property type="component" value="Unassembled WGS sequence"/>
</dbReference>
<dbReference type="PRINTS" id="PR01210">
    <property type="entry name" value="GGTRANSPTASE"/>
</dbReference>
<accession>A0A0B3SS90</accession>
<dbReference type="Gene3D" id="1.10.246.130">
    <property type="match status" value="1"/>
</dbReference>
<dbReference type="EC" id="2.3.2.2" evidence="1"/>
<sequence>MSFTTRPELQGTFGVCASTHWIATAVGMRMLEAGGNAFDAGVAMGFALNVVEPHLNGPLGDMPALVWPAGAEAPQVICGQGTAPAGATLDHYRAEGLELIPGSGLLATVIPGAFDAWMVMLRDHGTMTLREVLEPAIFYAEEGHPALASVSAMIAQNADLFRDHWPTSAATWLPNGEAPAPGSLFRNPGLAAFWRRLLDEAETAEGREAQIEAARRAFYEGFVAEAIDDYLRDACVIDGTGVARKGVLTGQDMAGWRATTEQAVSVDYHGWQVWKAGPWSQGPSLLQSLRLLDALEFGKEDPYSDAAVHRITEVLKLSMADREAYYGDPDHSTVPLQTLLSADYARARAGLVGSMASLEQRPGMVDGLEAQAEAFMARAARMRATDAGIGGGEPTFSHLAPTPEAPKGPDEGDTVHIDVIDRWGNMVSATPSGGWLQSNPVVPGLGVPLNSRAQMFWLEEGLPTSLAPGRRPRTTLTPSMALRPDGTRLAFGTPGGDQQDQWQLIFLLRLVHQQMNLQEAIDGPLFHSQHLQASFYPRGCKPGVLMIEPNFPQATLDALRARGHLLTEAAPWSIGRLTATSRSPEGLLKAAATPRLMQAYAAGR</sequence>
<dbReference type="RefSeq" id="WP_043140189.1">
    <property type="nucleotide sequence ID" value="NZ_JSUQ01000007.1"/>
</dbReference>
<gene>
    <name evidence="1" type="ORF">OA50_01873</name>
</gene>